<dbReference type="AlphaFoldDB" id="F3QZ00"/>
<proteinExistence type="predicted"/>
<dbReference type="Proteomes" id="UP000005546">
    <property type="component" value="Unassembled WGS sequence"/>
</dbReference>
<name>F3QZ00_9BACT</name>
<organism evidence="1 2">
    <name type="scientific">Paraprevotella xylaniphila YIT 11841</name>
    <dbReference type="NCBI Taxonomy" id="762982"/>
    <lineage>
        <taxon>Bacteria</taxon>
        <taxon>Pseudomonadati</taxon>
        <taxon>Bacteroidota</taxon>
        <taxon>Bacteroidia</taxon>
        <taxon>Bacteroidales</taxon>
        <taxon>Prevotellaceae</taxon>
        <taxon>Paraprevotella</taxon>
    </lineage>
</organism>
<dbReference type="STRING" id="762982.HMPREF9442_03446"/>
<reference evidence="1 2" key="1">
    <citation type="submission" date="2011-02" db="EMBL/GenBank/DDBJ databases">
        <authorList>
            <person name="Weinstock G."/>
            <person name="Sodergren E."/>
            <person name="Clifton S."/>
            <person name="Fulton L."/>
            <person name="Fulton B."/>
            <person name="Courtney L."/>
            <person name="Fronick C."/>
            <person name="Harrison M."/>
            <person name="Strong C."/>
            <person name="Farmer C."/>
            <person name="Delahaunty K."/>
            <person name="Markovic C."/>
            <person name="Hall O."/>
            <person name="Minx P."/>
            <person name="Tomlinson C."/>
            <person name="Mitreva M."/>
            <person name="Hou S."/>
            <person name="Chen J."/>
            <person name="Wollam A."/>
            <person name="Pepin K.H."/>
            <person name="Johnson M."/>
            <person name="Bhonagiri V."/>
            <person name="Zhang X."/>
            <person name="Suruliraj S."/>
            <person name="Warren W."/>
            <person name="Chinwalla A."/>
            <person name="Mardis E.R."/>
            <person name="Wilson R.K."/>
        </authorList>
    </citation>
    <scope>NUCLEOTIDE SEQUENCE [LARGE SCALE GENOMIC DNA]</scope>
    <source>
        <strain evidence="1 2">YIT 11841</strain>
    </source>
</reference>
<dbReference type="HOGENOM" id="CLU_066435_1_0_10"/>
<keyword evidence="2" id="KW-1185">Reference proteome</keyword>
<sequence>MKILLIAPVYLNLYKIIKDELVAEGHFVAYFPEGMLPWNPYYRYPNPIKRWALRFLFEQRNMGKKYWVDKLNDSLFNQYYDLLFVIQGVTFHPCVTECMRKYNRLLKTVLYIWDSNYLYDFFRNVGYFDKVYSFDFRDVQLFGHAKVGFLPFFWSKDLLKYDKTKNKYDLCSIGTSHHGRFGIFKKVIADAKIKNRSCYIKLIARIPQKLTLKQRFDFFVAQVFQDSDKIEYYDFIKGKQKYDFVDALPYEMEDIARITAETKAVLDTDNPFQCGTTPRLIWALAQNKHVYTTNQQISKLPFYNKEYIHIIDREKPIIDYSLLDKQINSRDSVIYLRIDNWLKFFLE</sequence>
<dbReference type="eggNOG" id="COG4641">
    <property type="taxonomic scope" value="Bacteria"/>
</dbReference>
<evidence type="ECO:0000313" key="2">
    <source>
        <dbReference type="Proteomes" id="UP000005546"/>
    </source>
</evidence>
<dbReference type="RefSeq" id="WP_008630274.1">
    <property type="nucleotide sequence ID" value="NZ_GL883888.1"/>
</dbReference>
<accession>F3QZ00</accession>
<comment type="caution">
    <text evidence="1">The sequence shown here is derived from an EMBL/GenBank/DDBJ whole genome shotgun (WGS) entry which is preliminary data.</text>
</comment>
<protein>
    <submittedName>
        <fullName evidence="1">Conserved domain protein</fullName>
    </submittedName>
</protein>
<gene>
    <name evidence="1" type="ORF">HMPREF9442_03446</name>
</gene>
<dbReference type="OrthoDB" id="3251881at2"/>
<dbReference type="EMBL" id="AFBR01000095">
    <property type="protein sequence ID" value="EGG50147.1"/>
    <property type="molecule type" value="Genomic_DNA"/>
</dbReference>
<evidence type="ECO:0000313" key="1">
    <source>
        <dbReference type="EMBL" id="EGG50147.1"/>
    </source>
</evidence>